<dbReference type="Pfam" id="PF25813">
    <property type="entry name" value="zf_VAL1_N"/>
    <property type="match status" value="1"/>
</dbReference>
<proteinExistence type="predicted"/>
<evidence type="ECO:0000259" key="1">
    <source>
        <dbReference type="Pfam" id="PF25813"/>
    </source>
</evidence>
<dbReference type="PANTHER" id="PTHR46245:SF10">
    <property type="entry name" value="B3 DOMAIN-CONTAINING TRANSCRIPTION FACTOR VAL3"/>
    <property type="match status" value="1"/>
</dbReference>
<gene>
    <name evidence="2" type="ORF">V5N11_030405</name>
</gene>
<evidence type="ECO:0000313" key="3">
    <source>
        <dbReference type="Proteomes" id="UP001558713"/>
    </source>
</evidence>
<evidence type="ECO:0000313" key="2">
    <source>
        <dbReference type="EMBL" id="KAL1195139.1"/>
    </source>
</evidence>
<feature type="domain" description="VAL1-3 N-terminal zinc finger" evidence="1">
    <location>
        <begin position="54"/>
        <end position="101"/>
    </location>
</feature>
<dbReference type="PANTHER" id="PTHR46245">
    <property type="entry name" value="B3 DOMAIN-CONTAINING PROTEIN OS07G0563300"/>
    <property type="match status" value="1"/>
</dbReference>
<accession>A0ABD0ZKE0</accession>
<dbReference type="InterPro" id="IPR057743">
    <property type="entry name" value="Zfn_VAL1-3_N"/>
</dbReference>
<protein>
    <submittedName>
        <fullName evidence="2">B3 domain-containing transcription factor VAL3</fullName>
    </submittedName>
</protein>
<comment type="caution">
    <text evidence="2">The sequence shown here is derived from an EMBL/GenBank/DDBJ whole genome shotgun (WGS) entry which is preliminary data.</text>
</comment>
<organism evidence="2 3">
    <name type="scientific">Cardamine amara subsp. amara</name>
    <dbReference type="NCBI Taxonomy" id="228776"/>
    <lineage>
        <taxon>Eukaryota</taxon>
        <taxon>Viridiplantae</taxon>
        <taxon>Streptophyta</taxon>
        <taxon>Embryophyta</taxon>
        <taxon>Tracheophyta</taxon>
        <taxon>Spermatophyta</taxon>
        <taxon>Magnoliopsida</taxon>
        <taxon>eudicotyledons</taxon>
        <taxon>Gunneridae</taxon>
        <taxon>Pentapetalae</taxon>
        <taxon>rosids</taxon>
        <taxon>malvids</taxon>
        <taxon>Brassicales</taxon>
        <taxon>Brassicaceae</taxon>
        <taxon>Cardamineae</taxon>
        <taxon>Cardamine</taxon>
    </lineage>
</organism>
<keyword evidence="3" id="KW-1185">Reference proteome</keyword>
<dbReference type="Proteomes" id="UP001558713">
    <property type="component" value="Unassembled WGS sequence"/>
</dbReference>
<name>A0ABD0ZKE0_CARAN</name>
<dbReference type="EMBL" id="JBANAX010000733">
    <property type="protein sequence ID" value="KAL1195139.1"/>
    <property type="molecule type" value="Genomic_DNA"/>
</dbReference>
<sequence>MSSSSLSSRFCFNSECFEFRLDHNRPGWRLRTGDFADLCDRCASVYDQGKFCDVFHIKASGWRCCESCGKRIHCGCIVSASSFMLLDAGGIECLACARKKSCFGTQFFAITVLSFPISNF</sequence>
<reference evidence="2 3" key="1">
    <citation type="submission" date="2024-04" db="EMBL/GenBank/DDBJ databases">
        <title>Genome assembly C_amara_ONT_v2.</title>
        <authorList>
            <person name="Yant L."/>
            <person name="Moore C."/>
            <person name="Slenker M."/>
        </authorList>
    </citation>
    <scope>NUCLEOTIDE SEQUENCE [LARGE SCALE GENOMIC DNA]</scope>
    <source>
        <tissue evidence="2">Leaf</tissue>
    </source>
</reference>
<dbReference type="AlphaFoldDB" id="A0ABD0ZKE0"/>